<protein>
    <submittedName>
        <fullName evidence="2">Putative membrane protein</fullName>
    </submittedName>
</protein>
<keyword evidence="1" id="KW-0812">Transmembrane</keyword>
<dbReference type="AlphaFoldDB" id="A0A7W5PAD0"/>
<evidence type="ECO:0000313" key="3">
    <source>
        <dbReference type="Proteomes" id="UP000553442"/>
    </source>
</evidence>
<feature type="transmembrane region" description="Helical" evidence="1">
    <location>
        <begin position="90"/>
        <end position="109"/>
    </location>
</feature>
<feature type="transmembrane region" description="Helical" evidence="1">
    <location>
        <begin position="34"/>
        <end position="53"/>
    </location>
</feature>
<keyword evidence="1" id="KW-0472">Membrane</keyword>
<comment type="caution">
    <text evidence="2">The sequence shown here is derived from an EMBL/GenBank/DDBJ whole genome shotgun (WGS) entry which is preliminary data.</text>
</comment>
<feature type="transmembrane region" description="Helical" evidence="1">
    <location>
        <begin position="7"/>
        <end position="28"/>
    </location>
</feature>
<feature type="transmembrane region" description="Helical" evidence="1">
    <location>
        <begin position="65"/>
        <end position="84"/>
    </location>
</feature>
<evidence type="ECO:0000313" key="2">
    <source>
        <dbReference type="EMBL" id="MBB3329766.1"/>
    </source>
</evidence>
<name>A0A7W5PAD0_9GAMM</name>
<keyword evidence="1" id="KW-1133">Transmembrane helix</keyword>
<dbReference type="Proteomes" id="UP000553442">
    <property type="component" value="Unassembled WGS sequence"/>
</dbReference>
<sequence>MSLRRAYHLLALFYTCLLLVGLIALLAGGGTPMALAHLVVGALAVVGLWGYILKRGFMGQRMWRPLAAALAVGVVLQLFVLLSMPLSGTLTTWMLTSTVFAALLVVILYRYGDRDQAIWATPEELEAARQLETLLEGQPRLEAQKREGGREASVRVVKAGDEYRASVTRRGEGAQESFEERFHHPATLVFFLEKFTGISVNDFDRADPA</sequence>
<dbReference type="EMBL" id="JACHZF010000004">
    <property type="protein sequence ID" value="MBB3329766.1"/>
    <property type="molecule type" value="Genomic_DNA"/>
</dbReference>
<keyword evidence="3" id="KW-1185">Reference proteome</keyword>
<gene>
    <name evidence="2" type="ORF">BDK63_000606</name>
</gene>
<organism evidence="2 3">
    <name type="scientific">Halomonas campaniensis</name>
    <dbReference type="NCBI Taxonomy" id="213554"/>
    <lineage>
        <taxon>Bacteria</taxon>
        <taxon>Pseudomonadati</taxon>
        <taxon>Pseudomonadota</taxon>
        <taxon>Gammaproteobacteria</taxon>
        <taxon>Oceanospirillales</taxon>
        <taxon>Halomonadaceae</taxon>
        <taxon>Halomonas</taxon>
    </lineage>
</organism>
<dbReference type="RefSeq" id="WP_183329856.1">
    <property type="nucleotide sequence ID" value="NZ_JACHZF010000004.1"/>
</dbReference>
<reference evidence="2 3" key="1">
    <citation type="submission" date="2020-08" db="EMBL/GenBank/DDBJ databases">
        <title>Genomic Encyclopedia of Archaeal and Bacterial Type Strains, Phase II (KMG-II): from individual species to whole genera.</title>
        <authorList>
            <person name="Goeker M."/>
        </authorList>
    </citation>
    <scope>NUCLEOTIDE SEQUENCE [LARGE SCALE GENOMIC DNA]</scope>
    <source>
        <strain evidence="2 3">5AG</strain>
    </source>
</reference>
<evidence type="ECO:0000256" key="1">
    <source>
        <dbReference type="SAM" id="Phobius"/>
    </source>
</evidence>
<accession>A0A7W5PAD0</accession>
<proteinExistence type="predicted"/>